<dbReference type="PANTHER" id="PTHR43165:SF1">
    <property type="entry name" value="PHOSPHODIESTERASE MJ0936"/>
    <property type="match status" value="1"/>
</dbReference>
<dbReference type="InterPro" id="IPR000979">
    <property type="entry name" value="Phosphodiesterase_MJ0936/Vps29"/>
</dbReference>
<evidence type="ECO:0000256" key="3">
    <source>
        <dbReference type="ARBA" id="ARBA00022801"/>
    </source>
</evidence>
<dbReference type="GO" id="GO:0046872">
    <property type="term" value="F:metal ion binding"/>
    <property type="evidence" value="ECO:0007669"/>
    <property type="project" value="UniProtKB-KW"/>
</dbReference>
<evidence type="ECO:0000256" key="4">
    <source>
        <dbReference type="RuleBase" id="RU362039"/>
    </source>
</evidence>
<dbReference type="PROSITE" id="PS01269">
    <property type="entry name" value="UPF0025"/>
    <property type="match status" value="1"/>
</dbReference>
<keyword evidence="3" id="KW-0378">Hydrolase</keyword>
<evidence type="ECO:0000313" key="7">
    <source>
        <dbReference type="Proteomes" id="UP000191663"/>
    </source>
</evidence>
<proteinExistence type="inferred from homology"/>
<organism evidence="6 7">
    <name type="scientific">candidate division WOR-3 bacterium 4484_100</name>
    <dbReference type="NCBI Taxonomy" id="1936077"/>
    <lineage>
        <taxon>Bacteria</taxon>
        <taxon>Bacteria division WOR-3</taxon>
    </lineage>
</organism>
<evidence type="ECO:0000259" key="5">
    <source>
        <dbReference type="Pfam" id="PF12850"/>
    </source>
</evidence>
<evidence type="ECO:0000256" key="1">
    <source>
        <dbReference type="ARBA" id="ARBA00008950"/>
    </source>
</evidence>
<comment type="cofactor">
    <cofactor evidence="4">
        <name>a divalent metal cation</name>
        <dbReference type="ChEBI" id="CHEBI:60240"/>
    </cofactor>
</comment>
<dbReference type="Proteomes" id="UP000191663">
    <property type="component" value="Unassembled WGS sequence"/>
</dbReference>
<dbReference type="SUPFAM" id="SSF56300">
    <property type="entry name" value="Metallo-dependent phosphatases"/>
    <property type="match status" value="1"/>
</dbReference>
<dbReference type="PANTHER" id="PTHR43165">
    <property type="entry name" value="METALLOPHOSPHOESTERASE"/>
    <property type="match status" value="1"/>
</dbReference>
<keyword evidence="2 4" id="KW-0479">Metal-binding</keyword>
<dbReference type="InterPro" id="IPR053193">
    <property type="entry name" value="MetalloPDE_YfcE-like"/>
</dbReference>
<reference evidence="7" key="1">
    <citation type="submission" date="2017-01" db="EMBL/GenBank/DDBJ databases">
        <title>Novel pathways for hydrocarbon cycling and metabolic interdependencies in hydrothermal sediment communities.</title>
        <authorList>
            <person name="Dombrowski N."/>
            <person name="Seitz K."/>
            <person name="Teske A."/>
            <person name="Baker B."/>
        </authorList>
    </citation>
    <scope>NUCLEOTIDE SEQUENCE [LARGE SCALE GENOMIC DNA]</scope>
</reference>
<dbReference type="NCBIfam" id="TIGR00040">
    <property type="entry name" value="yfcE"/>
    <property type="match status" value="1"/>
</dbReference>
<dbReference type="EMBL" id="MUKB01000075">
    <property type="protein sequence ID" value="OPX17807.1"/>
    <property type="molecule type" value="Genomic_DNA"/>
</dbReference>
<gene>
    <name evidence="6" type="ORF">BXT86_04550</name>
</gene>
<dbReference type="GO" id="GO:0016787">
    <property type="term" value="F:hydrolase activity"/>
    <property type="evidence" value="ECO:0007669"/>
    <property type="project" value="UniProtKB-UniRule"/>
</dbReference>
<dbReference type="InterPro" id="IPR020935">
    <property type="entry name" value="PdiEstase_YfcE_CS"/>
</dbReference>
<evidence type="ECO:0000256" key="2">
    <source>
        <dbReference type="ARBA" id="ARBA00022723"/>
    </source>
</evidence>
<dbReference type="InterPro" id="IPR029052">
    <property type="entry name" value="Metallo-depent_PP-like"/>
</dbReference>
<feature type="domain" description="Calcineurin-like phosphoesterase" evidence="5">
    <location>
        <begin position="1"/>
        <end position="151"/>
    </location>
</feature>
<dbReference type="Gene3D" id="3.60.21.10">
    <property type="match status" value="1"/>
</dbReference>
<dbReference type="Pfam" id="PF12850">
    <property type="entry name" value="Metallophos_2"/>
    <property type="match status" value="1"/>
</dbReference>
<sequence>MKLGVVSDSHSYIKNLNRAVEALNRLGAEVIIHLGDNYQDMEQIGGENFLRVPGVFSDYYQDKNIPNRLIKDFAGWRFLLTHTVDSHPNDLPDDIRPEELFAENRVDVVLYGHTHIPDIEKKGNIIFINPGHLRDTDKKGFPPSFCLIDVTPEMLKAEIHTLNNLEIFKEAIFEKK</sequence>
<protein>
    <recommendedName>
        <fullName evidence="4">Phosphoesterase</fullName>
        <ecNumber evidence="4">3.1.4.-</ecNumber>
    </recommendedName>
</protein>
<comment type="similarity">
    <text evidence="1 4">Belongs to the metallophosphoesterase superfamily. YfcE family.</text>
</comment>
<dbReference type="EC" id="3.1.4.-" evidence="4"/>
<evidence type="ECO:0000313" key="6">
    <source>
        <dbReference type="EMBL" id="OPX17807.1"/>
    </source>
</evidence>
<name>A0A1V4QFQ6_UNCW3</name>
<dbReference type="InterPro" id="IPR024654">
    <property type="entry name" value="Calcineurin-like_PHP_lpxH"/>
</dbReference>
<dbReference type="AlphaFoldDB" id="A0A1V4QFQ6"/>
<comment type="caution">
    <text evidence="6">The sequence shown here is derived from an EMBL/GenBank/DDBJ whole genome shotgun (WGS) entry which is preliminary data.</text>
</comment>
<accession>A0A1V4QFQ6</accession>